<dbReference type="RefSeq" id="WP_235202494.1">
    <property type="nucleotide sequence ID" value="NZ_CP159278.1"/>
</dbReference>
<proteinExistence type="predicted"/>
<gene>
    <name evidence="2" type="ORF">N027_15325</name>
</gene>
<dbReference type="Pfam" id="PF12697">
    <property type="entry name" value="Abhydrolase_6"/>
    <property type="match status" value="1"/>
</dbReference>
<dbReference type="GO" id="GO:0016787">
    <property type="term" value="F:hydrolase activity"/>
    <property type="evidence" value="ECO:0007669"/>
    <property type="project" value="UniProtKB-KW"/>
</dbReference>
<organism evidence="2">
    <name type="scientific">Pseudomonas syringae USA007</name>
    <dbReference type="NCBI Taxonomy" id="1357288"/>
    <lineage>
        <taxon>Bacteria</taxon>
        <taxon>Pseudomonadati</taxon>
        <taxon>Pseudomonadota</taxon>
        <taxon>Gammaproteobacteria</taxon>
        <taxon>Pseudomonadales</taxon>
        <taxon>Pseudomonadaceae</taxon>
        <taxon>Pseudomonas</taxon>
        <taxon>Pseudomonas syringae</taxon>
    </lineage>
</organism>
<dbReference type="AlphaFoldDB" id="A0AAU8M484"/>
<evidence type="ECO:0000259" key="1">
    <source>
        <dbReference type="Pfam" id="PF12697"/>
    </source>
</evidence>
<keyword evidence="2" id="KW-0378">Hydrolase</keyword>
<dbReference type="InterPro" id="IPR029058">
    <property type="entry name" value="AB_hydrolase_fold"/>
</dbReference>
<reference evidence="2" key="1">
    <citation type="journal article" date="2014" name="Genome Announc.">
        <title>Draft Genome Sequences of a Phylogenetically Diverse Suite of Pseudomonas syringae Strains from Multiple Source Populations.</title>
        <authorList>
            <person name="Baltrus D.A."/>
            <person name="Yourstone S."/>
            <person name="Lind A."/>
            <person name="Guilbaud C."/>
            <person name="Sands D.C."/>
            <person name="Jones C.D."/>
            <person name="Morris C.E."/>
            <person name="Dangl J.L."/>
        </authorList>
    </citation>
    <scope>NUCLEOTIDE SEQUENCE</scope>
    <source>
        <strain evidence="2">USA007</strain>
    </source>
</reference>
<feature type="domain" description="AB hydrolase-1" evidence="1">
    <location>
        <begin position="2"/>
        <end position="81"/>
    </location>
</feature>
<reference evidence="2" key="2">
    <citation type="submission" date="2024-07" db="EMBL/GenBank/DDBJ databases">
        <title>A complete genome sequence for Pseudomonas syringae USA007.</title>
        <authorList>
            <person name="Baltrus D.A."/>
        </authorList>
    </citation>
    <scope>NUCLEOTIDE SEQUENCE</scope>
    <source>
        <strain evidence="2">USA007</strain>
    </source>
</reference>
<dbReference type="SUPFAM" id="SSF53474">
    <property type="entry name" value="alpha/beta-Hydrolases"/>
    <property type="match status" value="1"/>
</dbReference>
<dbReference type="Gene3D" id="3.40.50.1820">
    <property type="entry name" value="alpha/beta hydrolase"/>
    <property type="match status" value="1"/>
</dbReference>
<name>A0AAU8M484_PSESX</name>
<accession>A0AAU8M484</accession>
<sequence length="88" mass="9585">MVFINGLIGTLNDPEIHRRLGNRLFIAPDLYGDGNHQDTPGGKINIQRQVERIRKVVEAEFNECAVNLVGHSVGGVVAMHLPTATPSV</sequence>
<dbReference type="InterPro" id="IPR000073">
    <property type="entry name" value="AB_hydrolase_1"/>
</dbReference>
<protein>
    <submittedName>
        <fullName evidence="2">Alpha/beta hydrolase</fullName>
    </submittedName>
</protein>
<dbReference type="EMBL" id="CP159278">
    <property type="protein sequence ID" value="XCN75865.1"/>
    <property type="molecule type" value="Genomic_DNA"/>
</dbReference>
<evidence type="ECO:0000313" key="2">
    <source>
        <dbReference type="EMBL" id="XCN75865.1"/>
    </source>
</evidence>